<proteinExistence type="predicted"/>
<sequence>MDASTRDLQKPVPWTLLYAGDVMVASETKVELERQVQALCDRLAMSGLKLNVKKTEYPTTAVSEYGSL</sequence>
<accession>A0A183GGK3</accession>
<protein>
    <submittedName>
        <fullName evidence="3">Reverse transcriptase domain-containing protein</fullName>
    </submittedName>
</protein>
<evidence type="ECO:0000313" key="1">
    <source>
        <dbReference type="EMBL" id="VDP26798.1"/>
    </source>
</evidence>
<keyword evidence="2" id="KW-1185">Reference proteome</keyword>
<dbReference type="SUPFAM" id="SSF56672">
    <property type="entry name" value="DNA/RNA polymerases"/>
    <property type="match status" value="1"/>
</dbReference>
<name>A0A183GGK3_HELPZ</name>
<dbReference type="AlphaFoldDB" id="A0A183GGK3"/>
<reference evidence="3" key="2">
    <citation type="submission" date="2019-09" db="UniProtKB">
        <authorList>
            <consortium name="WormBaseParasite"/>
        </authorList>
    </citation>
    <scope>IDENTIFICATION</scope>
</reference>
<evidence type="ECO:0000313" key="3">
    <source>
        <dbReference type="WBParaSite" id="HPBE_0002160401-mRNA-1"/>
    </source>
</evidence>
<dbReference type="InterPro" id="IPR043128">
    <property type="entry name" value="Rev_trsase/Diguanyl_cyclase"/>
</dbReference>
<accession>A0A3P8CZC3</accession>
<dbReference type="InterPro" id="IPR043502">
    <property type="entry name" value="DNA/RNA_pol_sf"/>
</dbReference>
<organism evidence="2 3">
    <name type="scientific">Heligmosomoides polygyrus</name>
    <name type="common">Parasitic roundworm</name>
    <dbReference type="NCBI Taxonomy" id="6339"/>
    <lineage>
        <taxon>Eukaryota</taxon>
        <taxon>Metazoa</taxon>
        <taxon>Ecdysozoa</taxon>
        <taxon>Nematoda</taxon>
        <taxon>Chromadorea</taxon>
        <taxon>Rhabditida</taxon>
        <taxon>Rhabditina</taxon>
        <taxon>Rhabditomorpha</taxon>
        <taxon>Strongyloidea</taxon>
        <taxon>Heligmosomidae</taxon>
        <taxon>Heligmosomoides</taxon>
    </lineage>
</organism>
<dbReference type="Proteomes" id="UP000050761">
    <property type="component" value="Unassembled WGS sequence"/>
</dbReference>
<dbReference type="WBParaSite" id="HPBE_0002160401-mRNA-1">
    <property type="protein sequence ID" value="HPBE_0002160401-mRNA-1"/>
    <property type="gene ID" value="HPBE_0002160401"/>
</dbReference>
<reference evidence="1 2" key="1">
    <citation type="submission" date="2018-11" db="EMBL/GenBank/DDBJ databases">
        <authorList>
            <consortium name="Pathogen Informatics"/>
        </authorList>
    </citation>
    <scope>NUCLEOTIDE SEQUENCE [LARGE SCALE GENOMIC DNA]</scope>
</reference>
<dbReference type="OrthoDB" id="410381at2759"/>
<dbReference type="Gene3D" id="3.30.70.270">
    <property type="match status" value="1"/>
</dbReference>
<gene>
    <name evidence="1" type="ORF">HPBE_LOCUS21603</name>
</gene>
<dbReference type="EMBL" id="UZAH01033160">
    <property type="protein sequence ID" value="VDP26798.1"/>
    <property type="molecule type" value="Genomic_DNA"/>
</dbReference>
<evidence type="ECO:0000313" key="2">
    <source>
        <dbReference type="Proteomes" id="UP000050761"/>
    </source>
</evidence>